<feature type="coiled-coil region" evidence="1">
    <location>
        <begin position="613"/>
        <end position="640"/>
    </location>
</feature>
<feature type="region of interest" description="Disordered" evidence="2">
    <location>
        <begin position="784"/>
        <end position="808"/>
    </location>
</feature>
<gene>
    <name evidence="3" type="ORF">ECRASSUSDP1_LOCUS19106</name>
</gene>
<evidence type="ECO:0000313" key="4">
    <source>
        <dbReference type="Proteomes" id="UP001295684"/>
    </source>
</evidence>
<evidence type="ECO:0000313" key="3">
    <source>
        <dbReference type="EMBL" id="CAI2377717.1"/>
    </source>
</evidence>
<dbReference type="AlphaFoldDB" id="A0AAD1XRZ7"/>
<feature type="compositionally biased region" description="Basic and acidic residues" evidence="2">
    <location>
        <begin position="41"/>
        <end position="51"/>
    </location>
</feature>
<accession>A0AAD1XRZ7</accession>
<proteinExistence type="predicted"/>
<feature type="region of interest" description="Disordered" evidence="2">
    <location>
        <begin position="21"/>
        <end position="68"/>
    </location>
</feature>
<sequence>MAENIDHFDFYNHNEIPEISLPDYLEDADTDEVYTQQETEDMNKEQGDDVPKRKKTKRRKKAKSKQPQCNLAIKKDEHEFNKTLEFIDGLDSGIHHFNQTQVVQTPMSNYSRDEFLSENLGRNLTQFEKHNNFCKGIASRNTTLFGSETQRAPYLNSNFDYIHPQNKVIKKPKAFMNRTNIDDLKGLYFKSGLVANKYDLQRSESKYSARDSEFNVPEIKNFFRSVSKETKSESGGPHTHKNLKYMNKSTFLESKMNEVEERFNEQYSELEDTLYQEMQIIGEPSAEKFDKITKKRISELKRQFDCLNTELARIQEKRFLKSNELEKLRVSSKKLNNLLVKSLRKIDSIKEDIQNDEKLLSIHISNVCIYKDSPTEEYLRATLEHISKQIKLELEYINIKLETRQNIERHKLSQILQVMSIMVEPIYSILQPQAINLKPELVDHEKKLEILELELMSECSKHIENESKKQMEQSFKMKFNRLNDKLAGLRKEKKDIIKILKRIRDIECIQQDSCVIELANLCKTELKLKDKLLTLGYHKNKLDYCKEVLRRKNEDANKLKTIINKKSMEIHLPYTYKQRFNQIVKNNQHGSNYPRARTNARQEVTIGNVLDYLDRVVDEKNNIKEEMKLIKKEKNKISKNFKLASNRSNPRTLNNLRKFSETEDSDISANEFTKKPFSKCNKSKGIRGGTAVMLQGKSNITYHNLLEKGKGKKIKDVSTKENYITEDDAKRIMNSFCNSAMKNSSNNSRNLYSQNIYNQEHGKSLGSFKKAKKTSYYDKLFNRKQNRKSMKDSSGPISTSLNTKSKEKITPSVATINLMSQSNDA</sequence>
<keyword evidence="4" id="KW-1185">Reference proteome</keyword>
<dbReference type="Proteomes" id="UP001295684">
    <property type="component" value="Unassembled WGS sequence"/>
</dbReference>
<evidence type="ECO:0000256" key="1">
    <source>
        <dbReference type="SAM" id="Coils"/>
    </source>
</evidence>
<protein>
    <submittedName>
        <fullName evidence="3">Uncharacterized protein</fullName>
    </submittedName>
</protein>
<keyword evidence="1" id="KW-0175">Coiled coil</keyword>
<organism evidence="3 4">
    <name type="scientific">Euplotes crassus</name>
    <dbReference type="NCBI Taxonomy" id="5936"/>
    <lineage>
        <taxon>Eukaryota</taxon>
        <taxon>Sar</taxon>
        <taxon>Alveolata</taxon>
        <taxon>Ciliophora</taxon>
        <taxon>Intramacronucleata</taxon>
        <taxon>Spirotrichea</taxon>
        <taxon>Hypotrichia</taxon>
        <taxon>Euplotida</taxon>
        <taxon>Euplotidae</taxon>
        <taxon>Moneuplotes</taxon>
    </lineage>
</organism>
<reference evidence="3" key="1">
    <citation type="submission" date="2023-07" db="EMBL/GenBank/DDBJ databases">
        <authorList>
            <consortium name="AG Swart"/>
            <person name="Singh M."/>
            <person name="Singh A."/>
            <person name="Seah K."/>
            <person name="Emmerich C."/>
        </authorList>
    </citation>
    <scope>NUCLEOTIDE SEQUENCE</scope>
    <source>
        <strain evidence="3">DP1</strain>
    </source>
</reference>
<dbReference type="EMBL" id="CAMPGE010019377">
    <property type="protein sequence ID" value="CAI2377717.1"/>
    <property type="molecule type" value="Genomic_DNA"/>
</dbReference>
<evidence type="ECO:0000256" key="2">
    <source>
        <dbReference type="SAM" id="MobiDB-lite"/>
    </source>
</evidence>
<name>A0AAD1XRZ7_EUPCR</name>
<feature type="compositionally biased region" description="Basic residues" evidence="2">
    <location>
        <begin position="52"/>
        <end position="64"/>
    </location>
</feature>
<comment type="caution">
    <text evidence="3">The sequence shown here is derived from an EMBL/GenBank/DDBJ whole genome shotgun (WGS) entry which is preliminary data.</text>
</comment>